<dbReference type="STRING" id="981085.W9S8X4"/>
<keyword evidence="5" id="KW-1185">Reference proteome</keyword>
<protein>
    <recommendedName>
        <fullName evidence="6">Glucose-methanol-choline oxidoreductase N-terminal domain-containing protein</fullName>
    </recommendedName>
</protein>
<dbReference type="EMBL" id="KE345164">
    <property type="protein sequence ID" value="EXB94550.1"/>
    <property type="molecule type" value="Genomic_DNA"/>
</dbReference>
<dbReference type="SUPFAM" id="SSF51905">
    <property type="entry name" value="FAD/NAD(P)-binding domain"/>
    <property type="match status" value="1"/>
</dbReference>
<keyword evidence="3" id="KW-0274">FAD</keyword>
<dbReference type="InterPro" id="IPR036188">
    <property type="entry name" value="FAD/NAD-bd_sf"/>
</dbReference>
<sequence>MTGGPPQRRRTCMQSLLPGDNINPNSCLLLARRRCNPPFHCCPLPTRRRDLRLSSQAISHATTLSRRRLDYLYPSSAEASERRDLGGAELGSPEVGAMTSSYMKSVYNATDLPLFNEYDYIIVGGGTGGCPLAAILSENFTVLVLKRGNVPLA</sequence>
<gene>
    <name evidence="4" type="ORF">L484_022861</name>
</gene>
<dbReference type="AlphaFoldDB" id="W9S8X4"/>
<dbReference type="PANTHER" id="PTHR45968">
    <property type="entry name" value="OSJNBA0019K04.7 PROTEIN"/>
    <property type="match status" value="1"/>
</dbReference>
<accession>W9S8X4</accession>
<evidence type="ECO:0000313" key="4">
    <source>
        <dbReference type="EMBL" id="EXB94550.1"/>
    </source>
</evidence>
<comment type="cofactor">
    <cofactor evidence="1">
        <name>FAD</name>
        <dbReference type="ChEBI" id="CHEBI:57692"/>
    </cofactor>
</comment>
<evidence type="ECO:0000256" key="2">
    <source>
        <dbReference type="ARBA" id="ARBA00022630"/>
    </source>
</evidence>
<evidence type="ECO:0000256" key="3">
    <source>
        <dbReference type="ARBA" id="ARBA00022827"/>
    </source>
</evidence>
<dbReference type="PANTHER" id="PTHR45968:SF23">
    <property type="entry name" value="GLUCOSE-METHANOL-CHOLINE OXIDOREDUCTASE N-TERMINAL DOMAIN-CONTAINING PROTEIN"/>
    <property type="match status" value="1"/>
</dbReference>
<dbReference type="Gene3D" id="3.50.50.60">
    <property type="entry name" value="FAD/NAD(P)-binding domain"/>
    <property type="match status" value="1"/>
</dbReference>
<dbReference type="Proteomes" id="UP000030645">
    <property type="component" value="Unassembled WGS sequence"/>
</dbReference>
<evidence type="ECO:0000256" key="1">
    <source>
        <dbReference type="ARBA" id="ARBA00001974"/>
    </source>
</evidence>
<evidence type="ECO:0008006" key="6">
    <source>
        <dbReference type="Google" id="ProtNLM"/>
    </source>
</evidence>
<reference evidence="5" key="1">
    <citation type="submission" date="2013-01" db="EMBL/GenBank/DDBJ databases">
        <title>Draft Genome Sequence of a Mulberry Tree, Morus notabilis C.K. Schneid.</title>
        <authorList>
            <person name="He N."/>
            <person name="Zhao S."/>
        </authorList>
    </citation>
    <scope>NUCLEOTIDE SEQUENCE</scope>
</reference>
<dbReference type="InterPro" id="IPR051871">
    <property type="entry name" value="GMC_Oxidoreductase-Related"/>
</dbReference>
<proteinExistence type="predicted"/>
<dbReference type="eggNOG" id="KOG1238">
    <property type="taxonomic scope" value="Eukaryota"/>
</dbReference>
<evidence type="ECO:0000313" key="5">
    <source>
        <dbReference type="Proteomes" id="UP000030645"/>
    </source>
</evidence>
<name>W9S8X4_9ROSA</name>
<keyword evidence="2" id="KW-0285">Flavoprotein</keyword>
<organism evidence="4 5">
    <name type="scientific">Morus notabilis</name>
    <dbReference type="NCBI Taxonomy" id="981085"/>
    <lineage>
        <taxon>Eukaryota</taxon>
        <taxon>Viridiplantae</taxon>
        <taxon>Streptophyta</taxon>
        <taxon>Embryophyta</taxon>
        <taxon>Tracheophyta</taxon>
        <taxon>Spermatophyta</taxon>
        <taxon>Magnoliopsida</taxon>
        <taxon>eudicotyledons</taxon>
        <taxon>Gunneridae</taxon>
        <taxon>Pentapetalae</taxon>
        <taxon>rosids</taxon>
        <taxon>fabids</taxon>
        <taxon>Rosales</taxon>
        <taxon>Moraceae</taxon>
        <taxon>Moreae</taxon>
        <taxon>Morus</taxon>
    </lineage>
</organism>